<dbReference type="InterPro" id="IPR008969">
    <property type="entry name" value="CarboxyPept-like_regulatory"/>
</dbReference>
<dbReference type="RefSeq" id="WP_157340277.1">
    <property type="nucleotide sequence ID" value="NZ_WSEK01000004.1"/>
</dbReference>
<sequence>MSGSISGSLSGSVSGTVSGAVLDEDGVPLGMVVVAFAPAAGGAEVTAMSDDDGTYSVELDDGTWTATCTNLGGDCTLSDGRTSTEITVPGDVELDFVARQWEAPTTTPRTDDGGGGSAEEQCRAGGYTVCGFVTQDGHPVAGMIIEAKFGSQNQTVTTNDEGGYGLTLQIPVATLLCEETEVMLDENLICQADGSGGLPVSIDSGTSGQIVNFTVVPS</sequence>
<evidence type="ECO:0000256" key="1">
    <source>
        <dbReference type="SAM" id="MobiDB-lite"/>
    </source>
</evidence>
<reference evidence="2 3" key="1">
    <citation type="submission" date="2019-12" db="EMBL/GenBank/DDBJ databases">
        <authorList>
            <person name="Huq M.A."/>
        </authorList>
    </citation>
    <scope>NUCLEOTIDE SEQUENCE [LARGE SCALE GENOMIC DNA]</scope>
    <source>
        <strain evidence="2 3">MAH-18</strain>
    </source>
</reference>
<protein>
    <recommendedName>
        <fullName evidence="4">Carboxypeptidase regulatory-like domain-containing protein</fullName>
    </recommendedName>
</protein>
<comment type="caution">
    <text evidence="2">The sequence shown here is derived from an EMBL/GenBank/DDBJ whole genome shotgun (WGS) entry which is preliminary data.</text>
</comment>
<accession>A0A6L6XN99</accession>
<dbReference type="SUPFAM" id="SSF49464">
    <property type="entry name" value="Carboxypeptidase regulatory domain-like"/>
    <property type="match status" value="1"/>
</dbReference>
<evidence type="ECO:0008006" key="4">
    <source>
        <dbReference type="Google" id="ProtNLM"/>
    </source>
</evidence>
<feature type="region of interest" description="Disordered" evidence="1">
    <location>
        <begin position="100"/>
        <end position="120"/>
    </location>
</feature>
<proteinExistence type="predicted"/>
<keyword evidence="3" id="KW-1185">Reference proteome</keyword>
<dbReference type="Proteomes" id="UP000473525">
    <property type="component" value="Unassembled WGS sequence"/>
</dbReference>
<evidence type="ECO:0000313" key="3">
    <source>
        <dbReference type="Proteomes" id="UP000473525"/>
    </source>
</evidence>
<evidence type="ECO:0000313" key="2">
    <source>
        <dbReference type="EMBL" id="MVQ48203.1"/>
    </source>
</evidence>
<name>A0A6L6XN99_9ACTN</name>
<dbReference type="EMBL" id="WSEK01000004">
    <property type="protein sequence ID" value="MVQ48203.1"/>
    <property type="molecule type" value="Genomic_DNA"/>
</dbReference>
<dbReference type="Gene3D" id="2.60.40.1120">
    <property type="entry name" value="Carboxypeptidase-like, regulatory domain"/>
    <property type="match status" value="1"/>
</dbReference>
<dbReference type="AlphaFoldDB" id="A0A6L6XN99"/>
<gene>
    <name evidence="2" type="ORF">GON03_03345</name>
</gene>
<organism evidence="2 3">
    <name type="scientific">Nocardioides agri</name>
    <dbReference type="NCBI Taxonomy" id="2682843"/>
    <lineage>
        <taxon>Bacteria</taxon>
        <taxon>Bacillati</taxon>
        <taxon>Actinomycetota</taxon>
        <taxon>Actinomycetes</taxon>
        <taxon>Propionibacteriales</taxon>
        <taxon>Nocardioidaceae</taxon>
        <taxon>Nocardioides</taxon>
    </lineage>
</organism>